<comment type="subcellular location">
    <subcellularLocation>
        <location evidence="1">Cell membrane</location>
        <topology evidence="1">Multi-pass membrane protein</topology>
    </subcellularLocation>
</comment>
<evidence type="ECO:0000313" key="10">
    <source>
        <dbReference type="Ensembl" id="ENSCRFP00000007904.1"/>
    </source>
</evidence>
<reference evidence="10" key="1">
    <citation type="submission" date="2025-08" db="UniProtKB">
        <authorList>
            <consortium name="Ensembl"/>
        </authorList>
    </citation>
    <scope>IDENTIFICATION</scope>
</reference>
<accession>A0A8C3X8B5</accession>
<evidence type="ECO:0000256" key="5">
    <source>
        <dbReference type="ARBA" id="ARBA00022989"/>
    </source>
</evidence>
<keyword evidence="4" id="KW-0716">Sensory transduction</keyword>
<keyword evidence="7" id="KW-0472">Membrane</keyword>
<keyword evidence="6" id="KW-0297">G-protein coupled receptor</keyword>
<dbReference type="GO" id="GO:0005886">
    <property type="term" value="C:plasma membrane"/>
    <property type="evidence" value="ECO:0007669"/>
    <property type="project" value="UniProtKB-SubCell"/>
</dbReference>
<evidence type="ECO:0000256" key="3">
    <source>
        <dbReference type="ARBA" id="ARBA00022692"/>
    </source>
</evidence>
<dbReference type="GO" id="GO:0004930">
    <property type="term" value="F:G protein-coupled receptor activity"/>
    <property type="evidence" value="ECO:0007669"/>
    <property type="project" value="UniProtKB-KW"/>
</dbReference>
<dbReference type="Pfam" id="PF13853">
    <property type="entry name" value="7tm_4"/>
    <property type="match status" value="1"/>
</dbReference>
<evidence type="ECO:0000256" key="4">
    <source>
        <dbReference type="ARBA" id="ARBA00022725"/>
    </source>
</evidence>
<name>A0A8C3X8B5_9PASS</name>
<dbReference type="GO" id="GO:0004984">
    <property type="term" value="F:olfactory receptor activity"/>
    <property type="evidence" value="ECO:0007669"/>
    <property type="project" value="InterPro"/>
</dbReference>
<keyword evidence="11" id="KW-1185">Reference proteome</keyword>
<evidence type="ECO:0000256" key="1">
    <source>
        <dbReference type="ARBA" id="ARBA00004651"/>
    </source>
</evidence>
<evidence type="ECO:0000313" key="11">
    <source>
        <dbReference type="Proteomes" id="UP000694396"/>
    </source>
</evidence>
<dbReference type="InterPro" id="IPR050516">
    <property type="entry name" value="Olfactory_GPCR"/>
</dbReference>
<dbReference type="Proteomes" id="UP000694396">
    <property type="component" value="Unplaced"/>
</dbReference>
<dbReference type="Ensembl" id="ENSCRFT00000008181.1">
    <property type="protein sequence ID" value="ENSCRFP00000007904.1"/>
    <property type="gene ID" value="ENSCRFG00000006218.1"/>
</dbReference>
<evidence type="ECO:0000256" key="9">
    <source>
        <dbReference type="ARBA" id="ARBA00023224"/>
    </source>
</evidence>
<dbReference type="InterPro" id="IPR000725">
    <property type="entry name" value="Olfact_rcpt"/>
</dbReference>
<proteinExistence type="predicted"/>
<reference evidence="10" key="2">
    <citation type="submission" date="2025-09" db="UniProtKB">
        <authorList>
            <consortium name="Ensembl"/>
        </authorList>
    </citation>
    <scope>IDENTIFICATION</scope>
</reference>
<keyword evidence="5" id="KW-1133">Transmembrane helix</keyword>
<keyword evidence="4" id="KW-0552">Olfaction</keyword>
<keyword evidence="8" id="KW-0675">Receptor</keyword>
<dbReference type="SUPFAM" id="SSF81321">
    <property type="entry name" value="Family A G protein-coupled receptor-like"/>
    <property type="match status" value="1"/>
</dbReference>
<keyword evidence="2" id="KW-1003">Cell membrane</keyword>
<evidence type="ECO:0000256" key="2">
    <source>
        <dbReference type="ARBA" id="ARBA00022475"/>
    </source>
</evidence>
<evidence type="ECO:0000256" key="6">
    <source>
        <dbReference type="ARBA" id="ARBA00023040"/>
    </source>
</evidence>
<dbReference type="Gene3D" id="1.20.1070.10">
    <property type="entry name" value="Rhodopsin 7-helix transmembrane proteins"/>
    <property type="match status" value="1"/>
</dbReference>
<evidence type="ECO:0000256" key="8">
    <source>
        <dbReference type="ARBA" id="ARBA00023170"/>
    </source>
</evidence>
<dbReference type="AlphaFoldDB" id="A0A8C3X8B5"/>
<dbReference type="PANTHER" id="PTHR26452">
    <property type="entry name" value="OLFACTORY RECEPTOR"/>
    <property type="match status" value="1"/>
</dbReference>
<keyword evidence="3" id="KW-0812">Transmembrane</keyword>
<keyword evidence="9" id="KW-0807">Transducer</keyword>
<sequence length="159" mass="17916">LIKPIQDLYTPTERAHKSKPRESESCFSIVASAFCMPSPCSLWGLLFQAVCATEVNSSEVYPGWTPWFSTCASIPLCLLPLCVCPESWAIFIIVLVSTYHQLHHPMYYFLCNFAFLESACIPKTLANLVSQSQSISSTGCLLQMYFFFSFSMHQSFIVL</sequence>
<organism evidence="10 11">
    <name type="scientific">Cyanoderma ruficeps</name>
    <name type="common">rufous-capped babbler</name>
    <dbReference type="NCBI Taxonomy" id="181631"/>
    <lineage>
        <taxon>Eukaryota</taxon>
        <taxon>Metazoa</taxon>
        <taxon>Chordata</taxon>
        <taxon>Craniata</taxon>
        <taxon>Vertebrata</taxon>
        <taxon>Euteleostomi</taxon>
        <taxon>Archelosauria</taxon>
        <taxon>Archosauria</taxon>
        <taxon>Dinosauria</taxon>
        <taxon>Saurischia</taxon>
        <taxon>Theropoda</taxon>
        <taxon>Coelurosauria</taxon>
        <taxon>Aves</taxon>
        <taxon>Neognathae</taxon>
        <taxon>Neoaves</taxon>
        <taxon>Telluraves</taxon>
        <taxon>Australaves</taxon>
        <taxon>Passeriformes</taxon>
        <taxon>Sylvioidea</taxon>
        <taxon>Timaliidae</taxon>
        <taxon>Cyanoderma</taxon>
    </lineage>
</organism>
<evidence type="ECO:0000256" key="7">
    <source>
        <dbReference type="ARBA" id="ARBA00023136"/>
    </source>
</evidence>
<protein>
    <submittedName>
        <fullName evidence="10">Uncharacterized protein</fullName>
    </submittedName>
</protein>